<dbReference type="Proteomes" id="UP000185511">
    <property type="component" value="Chromosome"/>
</dbReference>
<feature type="transmembrane region" description="Helical" evidence="1">
    <location>
        <begin position="216"/>
        <end position="234"/>
    </location>
</feature>
<reference evidence="4" key="1">
    <citation type="submission" date="2016-06" db="EMBL/GenBank/DDBJ databases">
        <title>Complete genome sequence of Actinoalloteichus fjordicus DSM 46855 (=ADI127-17), type strain of the new species Actinoalloteichus fjordicus.</title>
        <authorList>
            <person name="Ruckert C."/>
            <person name="Nouioui I."/>
            <person name="Willmese J."/>
            <person name="van Wezel G."/>
            <person name="Klenk H.-P."/>
            <person name="Kalinowski J."/>
            <person name="Zotchev S.B."/>
        </authorList>
    </citation>
    <scope>NUCLEOTIDE SEQUENCE [LARGE SCALE GENOMIC DNA]</scope>
    <source>
        <strain evidence="4">ADI127-7</strain>
    </source>
</reference>
<dbReference type="Pfam" id="PF01757">
    <property type="entry name" value="Acyl_transf_3"/>
    <property type="match status" value="1"/>
</dbReference>
<dbReference type="GO" id="GO:0016747">
    <property type="term" value="F:acyltransferase activity, transferring groups other than amino-acyl groups"/>
    <property type="evidence" value="ECO:0007669"/>
    <property type="project" value="InterPro"/>
</dbReference>
<feature type="transmembrane region" description="Helical" evidence="1">
    <location>
        <begin position="86"/>
        <end position="105"/>
    </location>
</feature>
<dbReference type="GO" id="GO:0009103">
    <property type="term" value="P:lipopolysaccharide biosynthetic process"/>
    <property type="evidence" value="ECO:0007669"/>
    <property type="project" value="TreeGrafter"/>
</dbReference>
<feature type="transmembrane region" description="Helical" evidence="1">
    <location>
        <begin position="266"/>
        <end position="286"/>
    </location>
</feature>
<feature type="transmembrane region" description="Helical" evidence="1">
    <location>
        <begin position="332"/>
        <end position="351"/>
    </location>
</feature>
<dbReference type="RefSeq" id="WP_075765265.1">
    <property type="nucleotide sequence ID" value="NZ_CP016076.1"/>
</dbReference>
<sequence>MTEVQPIKAAESATGRTSHVPALDGVRGVAILGVLLFHTGHLSGGFLGVDLFFALSGYLITDLLLREIEATGAVSLVPFWGRRLRRLLPALAVMLACVTVLVWAAGPPDLLRTTLADGPWVLLNLVNWHLLAESASYWDRFGAARVFEHLWSVAVEEQFYLVWPMFLLIIARCTRRADHRVAVAAALASLLSLVVMITLVDPADPTRVYTGTDTRAFSLLLGAVVAARPVRALLTRVVGRWGGFLSASLAVGLGTAWLLVDGVGSSWLFTGGLFVHSAASALLIVLCAQTPRSWVATALAWQPLRWLGLISYSLYLWHWPVIVLLSPERTGLDGWAGTAVVFAVSIGMAVLSKYLVEDPIRFHARWAKGQSGLLALVALVIGMTALWLALPAPAPPAIDITKLI</sequence>
<keyword evidence="3" id="KW-0808">Transferase</keyword>
<organism evidence="3 4">
    <name type="scientific">Actinoalloteichus fjordicus</name>
    <dbReference type="NCBI Taxonomy" id="1612552"/>
    <lineage>
        <taxon>Bacteria</taxon>
        <taxon>Bacillati</taxon>
        <taxon>Actinomycetota</taxon>
        <taxon>Actinomycetes</taxon>
        <taxon>Pseudonocardiales</taxon>
        <taxon>Pseudonocardiaceae</taxon>
        <taxon>Actinoalloteichus</taxon>
    </lineage>
</organism>
<evidence type="ECO:0000313" key="3">
    <source>
        <dbReference type="EMBL" id="APU16163.1"/>
    </source>
</evidence>
<name>A0AAC9PTI2_9PSEU</name>
<keyword evidence="4" id="KW-1185">Reference proteome</keyword>
<evidence type="ECO:0000256" key="1">
    <source>
        <dbReference type="SAM" id="Phobius"/>
    </source>
</evidence>
<dbReference type="KEGG" id="acad:UA74_20690"/>
<feature type="transmembrane region" description="Helical" evidence="1">
    <location>
        <begin position="241"/>
        <end position="260"/>
    </location>
</feature>
<keyword evidence="3" id="KW-0012">Acyltransferase</keyword>
<dbReference type="EMBL" id="CP016076">
    <property type="protein sequence ID" value="APU16163.1"/>
    <property type="molecule type" value="Genomic_DNA"/>
</dbReference>
<dbReference type="InterPro" id="IPR002656">
    <property type="entry name" value="Acyl_transf_3_dom"/>
</dbReference>
<evidence type="ECO:0000259" key="2">
    <source>
        <dbReference type="Pfam" id="PF01757"/>
    </source>
</evidence>
<dbReference type="GO" id="GO:0016020">
    <property type="term" value="C:membrane"/>
    <property type="evidence" value="ECO:0007669"/>
    <property type="project" value="TreeGrafter"/>
</dbReference>
<feature type="transmembrane region" description="Helical" evidence="1">
    <location>
        <begin position="158"/>
        <end position="174"/>
    </location>
</feature>
<dbReference type="InterPro" id="IPR050879">
    <property type="entry name" value="Acyltransferase_3"/>
</dbReference>
<dbReference type="PANTHER" id="PTHR23028:SF53">
    <property type="entry name" value="ACYL_TRANSF_3 DOMAIN-CONTAINING PROTEIN"/>
    <property type="match status" value="1"/>
</dbReference>
<feature type="transmembrane region" description="Helical" evidence="1">
    <location>
        <begin position="372"/>
        <end position="390"/>
    </location>
</feature>
<keyword evidence="1" id="KW-0472">Membrane</keyword>
<dbReference type="AlphaFoldDB" id="A0AAC9PTI2"/>
<evidence type="ECO:0000313" key="4">
    <source>
        <dbReference type="Proteomes" id="UP000185511"/>
    </source>
</evidence>
<feature type="transmembrane region" description="Helical" evidence="1">
    <location>
        <begin position="181"/>
        <end position="200"/>
    </location>
</feature>
<keyword evidence="1" id="KW-0812">Transmembrane</keyword>
<feature type="transmembrane region" description="Helical" evidence="1">
    <location>
        <begin position="306"/>
        <end position="326"/>
    </location>
</feature>
<protein>
    <submittedName>
        <fullName evidence="3">Acyltransferase</fullName>
    </submittedName>
</protein>
<proteinExistence type="predicted"/>
<dbReference type="PANTHER" id="PTHR23028">
    <property type="entry name" value="ACETYLTRANSFERASE"/>
    <property type="match status" value="1"/>
</dbReference>
<gene>
    <name evidence="3" type="ORF">UA74_20690</name>
</gene>
<feature type="domain" description="Acyltransferase 3" evidence="2">
    <location>
        <begin position="21"/>
        <end position="350"/>
    </location>
</feature>
<keyword evidence="1" id="KW-1133">Transmembrane helix</keyword>
<accession>A0AAC9PTI2</accession>